<dbReference type="InParanoid" id="A0A4W3IGG7"/>
<feature type="region of interest" description="Disordered" evidence="8">
    <location>
        <begin position="717"/>
        <end position="840"/>
    </location>
</feature>
<dbReference type="PANTHER" id="PTHR42735:SF1">
    <property type="entry name" value="PYRIDOXAL-DEPENDENT DECARBOXYLASE DOMAIN-CONTAINING PROTEIN 1-RELATED"/>
    <property type="match status" value="1"/>
</dbReference>
<proteinExistence type="inferred from homology"/>
<dbReference type="GO" id="GO:0019752">
    <property type="term" value="P:carboxylic acid metabolic process"/>
    <property type="evidence" value="ECO:0007669"/>
    <property type="project" value="InterPro"/>
</dbReference>
<dbReference type="GeneTree" id="ENSGT00390000009628"/>
<dbReference type="Ensembl" id="ENSCMIT00000020356.1">
    <property type="protein sequence ID" value="ENSCMIP00000019984.1"/>
    <property type="gene ID" value="ENSCMIG00000009244.1"/>
</dbReference>
<comment type="similarity">
    <text evidence="2">Belongs to the group II decarboxylase family.</text>
</comment>
<dbReference type="Pfam" id="PF22930">
    <property type="entry name" value="PDXDC1-like_cen"/>
    <property type="match status" value="1"/>
</dbReference>
<reference evidence="12" key="1">
    <citation type="journal article" date="2006" name="Science">
        <title>Ancient noncoding elements conserved in the human genome.</title>
        <authorList>
            <person name="Venkatesh B."/>
            <person name="Kirkness E.F."/>
            <person name="Loh Y.H."/>
            <person name="Halpern A.L."/>
            <person name="Lee A.P."/>
            <person name="Johnson J."/>
            <person name="Dandona N."/>
            <person name="Viswanathan L.D."/>
            <person name="Tay A."/>
            <person name="Venter J.C."/>
            <person name="Strausberg R.L."/>
            <person name="Brenner S."/>
        </authorList>
    </citation>
    <scope>NUCLEOTIDE SEQUENCE [LARGE SCALE GENOMIC DNA]</scope>
</reference>
<dbReference type="STRING" id="7868.ENSCMIP00000019984"/>
<feature type="domain" description="PDXDC1-like third" evidence="10">
    <location>
        <begin position="540"/>
        <end position="645"/>
    </location>
</feature>
<dbReference type="AlphaFoldDB" id="A0A4W3IGG7"/>
<dbReference type="FunCoup" id="A0A4W3IGG7">
    <property type="interactions" value="799"/>
</dbReference>
<keyword evidence="12" id="KW-1185">Reference proteome</keyword>
<keyword evidence="5" id="KW-0456">Lyase</keyword>
<evidence type="ECO:0000256" key="6">
    <source>
        <dbReference type="ARBA" id="ARBA00047190"/>
    </source>
</evidence>
<gene>
    <name evidence="11" type="primary">pdxdc1</name>
</gene>
<evidence type="ECO:0000256" key="8">
    <source>
        <dbReference type="SAM" id="MobiDB-lite"/>
    </source>
</evidence>
<reference evidence="11" key="5">
    <citation type="submission" date="2025-09" db="UniProtKB">
        <authorList>
            <consortium name="Ensembl"/>
        </authorList>
    </citation>
    <scope>IDENTIFICATION</scope>
</reference>
<evidence type="ECO:0000313" key="12">
    <source>
        <dbReference type="Proteomes" id="UP000314986"/>
    </source>
</evidence>
<dbReference type="GO" id="GO:0016831">
    <property type="term" value="F:carboxy-lyase activity"/>
    <property type="evidence" value="ECO:0007669"/>
    <property type="project" value="UniProtKB-KW"/>
</dbReference>
<evidence type="ECO:0000259" key="9">
    <source>
        <dbReference type="Pfam" id="PF22930"/>
    </source>
</evidence>
<evidence type="ECO:0000256" key="7">
    <source>
        <dbReference type="SAM" id="Coils"/>
    </source>
</evidence>
<dbReference type="Pfam" id="PF22937">
    <property type="entry name" value="PDXDC1-like_cen2"/>
    <property type="match status" value="1"/>
</dbReference>
<dbReference type="FunFam" id="3.40.640.10:FF:000036">
    <property type="entry name" value="pyridoxal-dependent decarboxylase domain-containing protein 1 isoform X2"/>
    <property type="match status" value="1"/>
</dbReference>
<feature type="domain" description="PDXDC1/PDXD2 second" evidence="9">
    <location>
        <begin position="427"/>
        <end position="534"/>
    </location>
</feature>
<dbReference type="InterPro" id="IPR015424">
    <property type="entry name" value="PyrdxlP-dep_Trfase"/>
</dbReference>
<feature type="compositionally biased region" description="Low complexity" evidence="8">
    <location>
        <begin position="754"/>
        <end position="767"/>
    </location>
</feature>
<dbReference type="GO" id="GO:0030170">
    <property type="term" value="F:pyridoxal phosphate binding"/>
    <property type="evidence" value="ECO:0007669"/>
    <property type="project" value="InterPro"/>
</dbReference>
<dbReference type="Gene3D" id="3.40.640.10">
    <property type="entry name" value="Type I PLP-dependent aspartate aminotransferase-like (Major domain)"/>
    <property type="match status" value="1"/>
</dbReference>
<evidence type="ECO:0000256" key="4">
    <source>
        <dbReference type="ARBA" id="ARBA00022898"/>
    </source>
</evidence>
<keyword evidence="7" id="KW-0175">Coiled coil</keyword>
<accession>A0A4W3IGG7</accession>
<feature type="compositionally biased region" description="Polar residues" evidence="8">
    <location>
        <begin position="717"/>
        <end position="726"/>
    </location>
</feature>
<feature type="coiled-coil region" evidence="7">
    <location>
        <begin position="25"/>
        <end position="59"/>
    </location>
</feature>
<evidence type="ECO:0000256" key="2">
    <source>
        <dbReference type="ARBA" id="ARBA00009533"/>
    </source>
</evidence>
<name>A0A4W3IGG7_CALMI</name>
<protein>
    <recommendedName>
        <fullName evidence="6">Pyridoxal-dependent decarboxylase domain-containing protein 1</fullName>
    </recommendedName>
</protein>
<evidence type="ECO:0000256" key="1">
    <source>
        <dbReference type="ARBA" id="ARBA00001933"/>
    </source>
</evidence>
<comment type="cofactor">
    <cofactor evidence="1">
        <name>pyridoxal 5'-phosphate</name>
        <dbReference type="ChEBI" id="CHEBI:597326"/>
    </cofactor>
</comment>
<dbReference type="InterPro" id="IPR055102">
    <property type="entry name" value="PDXDC1-like_3rd"/>
</dbReference>
<evidence type="ECO:0000313" key="11">
    <source>
        <dbReference type="Ensembl" id="ENSCMIP00000019984.1"/>
    </source>
</evidence>
<reference evidence="11" key="4">
    <citation type="submission" date="2025-08" db="UniProtKB">
        <authorList>
            <consortium name="Ensembl"/>
        </authorList>
    </citation>
    <scope>IDENTIFICATION</scope>
</reference>
<evidence type="ECO:0000256" key="5">
    <source>
        <dbReference type="ARBA" id="ARBA00023239"/>
    </source>
</evidence>
<dbReference type="PANTHER" id="PTHR42735">
    <property type="match status" value="1"/>
</dbReference>
<keyword evidence="4" id="KW-0663">Pyridoxal phosphate</keyword>
<dbReference type="InterPro" id="IPR002129">
    <property type="entry name" value="PyrdxlP-dep_de-COase"/>
</dbReference>
<organism evidence="11 12">
    <name type="scientific">Callorhinchus milii</name>
    <name type="common">Ghost shark</name>
    <dbReference type="NCBI Taxonomy" id="7868"/>
    <lineage>
        <taxon>Eukaryota</taxon>
        <taxon>Metazoa</taxon>
        <taxon>Chordata</taxon>
        <taxon>Craniata</taxon>
        <taxon>Vertebrata</taxon>
        <taxon>Chondrichthyes</taxon>
        <taxon>Holocephali</taxon>
        <taxon>Chimaeriformes</taxon>
        <taxon>Callorhinchidae</taxon>
        <taxon>Callorhinchus</taxon>
    </lineage>
</organism>
<evidence type="ECO:0000259" key="10">
    <source>
        <dbReference type="Pfam" id="PF22937"/>
    </source>
</evidence>
<dbReference type="InterPro" id="IPR050477">
    <property type="entry name" value="GrpII_AminoAcid_Decarb"/>
</dbReference>
<reference evidence="12" key="3">
    <citation type="journal article" date="2014" name="Nature">
        <title>Elephant shark genome provides unique insights into gnathostome evolution.</title>
        <authorList>
            <consortium name="International Elephant Shark Genome Sequencing Consortium"/>
            <person name="Venkatesh B."/>
            <person name="Lee A.P."/>
            <person name="Ravi V."/>
            <person name="Maurya A.K."/>
            <person name="Lian M.M."/>
            <person name="Swann J.B."/>
            <person name="Ohta Y."/>
            <person name="Flajnik M.F."/>
            <person name="Sutoh Y."/>
            <person name="Kasahara M."/>
            <person name="Hoon S."/>
            <person name="Gangu V."/>
            <person name="Roy S.W."/>
            <person name="Irimia M."/>
            <person name="Korzh V."/>
            <person name="Kondrychyn I."/>
            <person name="Lim Z.W."/>
            <person name="Tay B.H."/>
            <person name="Tohari S."/>
            <person name="Kong K.W."/>
            <person name="Ho S."/>
            <person name="Lorente-Galdos B."/>
            <person name="Quilez J."/>
            <person name="Marques-Bonet T."/>
            <person name="Raney B.J."/>
            <person name="Ingham P.W."/>
            <person name="Tay A."/>
            <person name="Hillier L.W."/>
            <person name="Minx P."/>
            <person name="Boehm T."/>
            <person name="Wilson R.K."/>
            <person name="Brenner S."/>
            <person name="Warren W.C."/>
        </authorList>
    </citation>
    <scope>NUCLEOTIDE SEQUENCE [LARGE SCALE GENOMIC DNA]</scope>
</reference>
<dbReference type="InterPro" id="IPR015421">
    <property type="entry name" value="PyrdxlP-dep_Trfase_major"/>
</dbReference>
<evidence type="ECO:0000256" key="3">
    <source>
        <dbReference type="ARBA" id="ARBA00022793"/>
    </source>
</evidence>
<dbReference type="InterPro" id="IPR055103">
    <property type="entry name" value="PDXDC1-like_2nd"/>
</dbReference>
<dbReference type="Proteomes" id="UP000314986">
    <property type="component" value="Unassembled WGS sequence"/>
</dbReference>
<sequence length="840" mass="92956">MIMCGLQYSDLLSFCARQVMVDPTLAEMGKNLNEAMKILENNQREMDEEKEKMRYARKDIPGPLQGSGQDMGTILQLVQNLMHGEDEEGLQTFRPQHVGEQGHMSLLGHSLAAYISVLDKERLRKLTTRILSDTTLWLCRLFRYENGSAYYHEDDREGLLKVCRLIIHSNYEDYATEGFNVLHNKSPVLYVSAASRTGLGQYICNQLGLPISCLCSVPCNTMFGSQHQMDVALLERLIKDDIDSGKLPLLLVANAGTPGAGHTDKLARLKELCSQYKMWLHVEGVNLATLTLGYVSSSVLAATKCDSMTLTLGPWLGLPAVPAVTLYRHEDPSLSLAAGLTSSQPVQKLRALPLWLSLQYLGHDGIVERIKYASQLSQRLLENLKKLNSIRTTEVITKPKELKFTGTSIGNVLGNIVLAIVEDEFNSPVVVFRFTQDHLKSGLDGVQYQTTAAQDSSKDSSEREISDTLNRWLGEQLGQLVPASGVDVVELEDEGVCIRFSPLMTAAVLGTKSENVDQVVECLQGKIPILNSTLQLREEFKQEVYQTAGLTHIEDLNWPGLGVVRYEFTNEESDPEKKQAEMEKITSGLLKKLKELDSDLMFSTGPEFGGEKNCIYIGMVTDDLDVPELVETIAATGREIEENSKLLENMTEVVRQGIMEAERQLLKATEEKLVEEGILRQIPVVGSVLNWLSPFHSTVKGRTFNLAAGSVESTSNTYTSKVQASGGTPPPTPTASRTKNKLPGQKQFRRSSRTNASDAVSDTSSVSHMEEIEVSQTSTTATRLEFETEVHTSPEPSTQLGSELEVPEQVQHEESPEINVQEVDQISAAEAEDSSKESLR</sequence>
<reference evidence="12" key="2">
    <citation type="journal article" date="2007" name="PLoS Biol.">
        <title>Survey sequencing and comparative analysis of the elephant shark (Callorhinchus milii) genome.</title>
        <authorList>
            <person name="Venkatesh B."/>
            <person name="Kirkness E.F."/>
            <person name="Loh Y.H."/>
            <person name="Halpern A.L."/>
            <person name="Lee A.P."/>
            <person name="Johnson J."/>
            <person name="Dandona N."/>
            <person name="Viswanathan L.D."/>
            <person name="Tay A."/>
            <person name="Venter J.C."/>
            <person name="Strausberg R.L."/>
            <person name="Brenner S."/>
        </authorList>
    </citation>
    <scope>NUCLEOTIDE SEQUENCE [LARGE SCALE GENOMIC DNA]</scope>
</reference>
<dbReference type="Pfam" id="PF00282">
    <property type="entry name" value="Pyridoxal_deC"/>
    <property type="match status" value="1"/>
</dbReference>
<dbReference type="SUPFAM" id="SSF53383">
    <property type="entry name" value="PLP-dependent transferases"/>
    <property type="match status" value="1"/>
</dbReference>
<keyword evidence="3" id="KW-0210">Decarboxylase</keyword>